<dbReference type="GO" id="GO:0005525">
    <property type="term" value="F:GTP binding"/>
    <property type="evidence" value="ECO:0007669"/>
    <property type="project" value="UniProtKB-KW"/>
</dbReference>
<dbReference type="GO" id="GO:0003924">
    <property type="term" value="F:GTPase activity"/>
    <property type="evidence" value="ECO:0007669"/>
    <property type="project" value="InterPro"/>
</dbReference>
<keyword evidence="2" id="KW-0533">Nickel</keyword>
<dbReference type="Gene3D" id="3.40.50.300">
    <property type="entry name" value="P-loop containing nucleotide triphosphate hydrolases"/>
    <property type="match status" value="1"/>
</dbReference>
<reference evidence="10 11" key="1">
    <citation type="submission" date="2019-12" db="EMBL/GenBank/DDBJ databases">
        <title>Isolation and characterization of three novel carbon monoxide-oxidizing members of Halobacteria from salione crusts and soils.</title>
        <authorList>
            <person name="Myers M.R."/>
            <person name="King G.M."/>
        </authorList>
    </citation>
    <scope>NUCLEOTIDE SEQUENCE [LARGE SCALE GENOMIC DNA]</scope>
    <source>
        <strain evidence="10 11">WSH3</strain>
    </source>
</reference>
<dbReference type="GO" id="GO:0051604">
    <property type="term" value="P:protein maturation"/>
    <property type="evidence" value="ECO:0007669"/>
    <property type="project" value="InterPro"/>
</dbReference>
<dbReference type="PANTHER" id="PTHR30134">
    <property type="entry name" value="HYDROGENASE PROTEIN ASSEMBLY PROTEIN, NICKEL CHAPERONE"/>
    <property type="match status" value="1"/>
</dbReference>
<dbReference type="InterPro" id="IPR004392">
    <property type="entry name" value="Hyd_mat_HypB"/>
</dbReference>
<keyword evidence="6" id="KW-0862">Zinc</keyword>
<evidence type="ECO:0000256" key="7">
    <source>
        <dbReference type="ARBA" id="ARBA00023134"/>
    </source>
</evidence>
<evidence type="ECO:0000256" key="8">
    <source>
        <dbReference type="SAM" id="MobiDB-lite"/>
    </source>
</evidence>
<comment type="similarity">
    <text evidence="1">Belongs to the SIMIBI class G3E GTPase family. HypB/HupM subfamily.</text>
</comment>
<evidence type="ECO:0000259" key="9">
    <source>
        <dbReference type="Pfam" id="PF02492"/>
    </source>
</evidence>
<evidence type="ECO:0000256" key="5">
    <source>
        <dbReference type="ARBA" id="ARBA00022801"/>
    </source>
</evidence>
<sequence>MHDHTSKSTRRTVPHWNRPVPRPRESRRLVRCHRFGHDHTDERTADVLEAIEREATRVHERLTHDNDIDAVEMLGATGSGKTALIEQLVSRSPASERVGVIAGDVAGDDDARRYRDLGIPVADVTTGKDCHLDPERVGDALGAFELSRLDTLYVENVGNMVCPADFPLGATVRVVVVSVTEGEDVIRKHPLLFQACDLVVINKIDIAEAVGVDPDRMRADLREIDPECPVVLTSAVTGEGIEALERRLRDLQATHAHEH</sequence>
<evidence type="ECO:0000256" key="4">
    <source>
        <dbReference type="ARBA" id="ARBA00022741"/>
    </source>
</evidence>
<dbReference type="GO" id="GO:0008270">
    <property type="term" value="F:zinc ion binding"/>
    <property type="evidence" value="ECO:0007669"/>
    <property type="project" value="TreeGrafter"/>
</dbReference>
<name>A0A6B0TAN9_9EURY</name>
<dbReference type="AlphaFoldDB" id="A0A6B0TAN9"/>
<keyword evidence="3" id="KW-0479">Metal-binding</keyword>
<evidence type="ECO:0000256" key="6">
    <source>
        <dbReference type="ARBA" id="ARBA00022833"/>
    </source>
</evidence>
<evidence type="ECO:0000313" key="10">
    <source>
        <dbReference type="EMBL" id="MXR52663.1"/>
    </source>
</evidence>
<dbReference type="InterPro" id="IPR027417">
    <property type="entry name" value="P-loop_NTPase"/>
</dbReference>
<feature type="domain" description="CobW/HypB/UreG nucleotide-binding" evidence="9">
    <location>
        <begin position="74"/>
        <end position="231"/>
    </location>
</feature>
<dbReference type="InterPro" id="IPR003495">
    <property type="entry name" value="CobW/HypB/UreG_nucleotide-bd"/>
</dbReference>
<keyword evidence="7" id="KW-0342">GTP-binding</keyword>
<protein>
    <submittedName>
        <fullName evidence="10">Hydrogenase nickel incorporation protein HypB</fullName>
    </submittedName>
</protein>
<evidence type="ECO:0000256" key="1">
    <source>
        <dbReference type="ARBA" id="ARBA00006211"/>
    </source>
</evidence>
<dbReference type="SUPFAM" id="SSF52540">
    <property type="entry name" value="P-loop containing nucleoside triphosphate hydrolases"/>
    <property type="match status" value="1"/>
</dbReference>
<organism evidence="10 11">
    <name type="scientific">Halovenus carboxidivorans</name>
    <dbReference type="NCBI Taxonomy" id="2692199"/>
    <lineage>
        <taxon>Archaea</taxon>
        <taxon>Methanobacteriati</taxon>
        <taxon>Methanobacteriota</taxon>
        <taxon>Stenosarchaea group</taxon>
        <taxon>Halobacteria</taxon>
        <taxon>Halobacteriales</taxon>
        <taxon>Haloarculaceae</taxon>
        <taxon>Halovenus</taxon>
    </lineage>
</organism>
<keyword evidence="4" id="KW-0547">Nucleotide-binding</keyword>
<comment type="caution">
    <text evidence="10">The sequence shown here is derived from an EMBL/GenBank/DDBJ whole genome shotgun (WGS) entry which is preliminary data.</text>
</comment>
<evidence type="ECO:0000256" key="2">
    <source>
        <dbReference type="ARBA" id="ARBA00022596"/>
    </source>
</evidence>
<dbReference type="PIRSF" id="PIRSF005624">
    <property type="entry name" value="Ni-bind_GTPase"/>
    <property type="match status" value="1"/>
</dbReference>
<dbReference type="RefSeq" id="WP_394351737.1">
    <property type="nucleotide sequence ID" value="NZ_WUUT01000005.1"/>
</dbReference>
<evidence type="ECO:0000313" key="11">
    <source>
        <dbReference type="Proteomes" id="UP000466535"/>
    </source>
</evidence>
<dbReference type="Pfam" id="PF02492">
    <property type="entry name" value="cobW"/>
    <property type="match status" value="1"/>
</dbReference>
<evidence type="ECO:0000256" key="3">
    <source>
        <dbReference type="ARBA" id="ARBA00022723"/>
    </source>
</evidence>
<dbReference type="EMBL" id="WUUT01000005">
    <property type="protein sequence ID" value="MXR52663.1"/>
    <property type="molecule type" value="Genomic_DNA"/>
</dbReference>
<dbReference type="Proteomes" id="UP000466535">
    <property type="component" value="Unassembled WGS sequence"/>
</dbReference>
<dbReference type="GO" id="GO:0016151">
    <property type="term" value="F:nickel cation binding"/>
    <property type="evidence" value="ECO:0007669"/>
    <property type="project" value="InterPro"/>
</dbReference>
<gene>
    <name evidence="10" type="primary">hypB</name>
    <name evidence="10" type="ORF">GRX03_13745</name>
</gene>
<accession>A0A6B0TAN9</accession>
<dbReference type="NCBIfam" id="TIGR00073">
    <property type="entry name" value="hypB"/>
    <property type="match status" value="1"/>
</dbReference>
<dbReference type="PANTHER" id="PTHR30134:SF2">
    <property type="entry name" value="HYDROGENASE MATURATION FACTOR HYPB"/>
    <property type="match status" value="1"/>
</dbReference>
<keyword evidence="5" id="KW-0378">Hydrolase</keyword>
<proteinExistence type="inferred from homology"/>
<feature type="region of interest" description="Disordered" evidence="8">
    <location>
        <begin position="1"/>
        <end position="24"/>
    </location>
</feature>
<keyword evidence="11" id="KW-1185">Reference proteome</keyword>